<evidence type="ECO:0000313" key="1">
    <source>
        <dbReference type="EMBL" id="QSZ34348.1"/>
    </source>
</evidence>
<dbReference type="PANTHER" id="PTHR33604:SF3">
    <property type="entry name" value="OSJNBA0004B13.7 PROTEIN"/>
    <property type="match status" value="1"/>
</dbReference>
<dbReference type="AlphaFoldDB" id="A0A8A3PGL3"/>
<evidence type="ECO:0000313" key="2">
    <source>
        <dbReference type="Proteomes" id="UP000672032"/>
    </source>
</evidence>
<gene>
    <name evidence="1" type="ORF">DSL72_005939</name>
</gene>
<reference evidence="1" key="1">
    <citation type="submission" date="2020-10" db="EMBL/GenBank/DDBJ databases">
        <title>Genome Sequence of Monilinia vaccinii-corymbosi Sheds Light on Mummy Berry Disease Infection of Blueberry and Mating Type.</title>
        <authorList>
            <person name="Yow A.G."/>
            <person name="Zhang Y."/>
            <person name="Bansal K."/>
            <person name="Eacker S.M."/>
            <person name="Sullivan S."/>
            <person name="Liachko I."/>
            <person name="Cubeta M.A."/>
            <person name="Rollins J.A."/>
            <person name="Ashrafi H."/>
        </authorList>
    </citation>
    <scope>NUCLEOTIDE SEQUENCE</scope>
    <source>
        <strain evidence="1">RL-1</strain>
    </source>
</reference>
<name>A0A8A3PGL3_9HELO</name>
<dbReference type="EMBL" id="CP063408">
    <property type="protein sequence ID" value="QSZ34348.1"/>
    <property type="molecule type" value="Genomic_DNA"/>
</dbReference>
<dbReference type="Proteomes" id="UP000672032">
    <property type="component" value="Chromosome 4"/>
</dbReference>
<dbReference type="OrthoDB" id="5397682at2759"/>
<sequence length="665" mass="75631">MPLPPLLFHGDVELGKRDDDHKPGSRMSVGLAWKYRRPHRSIKKIIIGLLVGIAIYYFYKNMPTDLQNPRQRPHYTQYGEVSAKAPSSLLNTNRASKTADDGSTEVSVHNFNGPIMFYQLAQTLHAMSGVKGSDPLNNNVFFAASSLKSASTLLPIACEMALRQRNFVHFAFMGRDDIPMDILKAVNGVNKDCQIFFHGMMFSSKICCMVLTRLDARPDFAPQSSDFRMETSCSAALNHINAFAHPQAVIIDASKDEDQFFISALRTRAGSLGRTLIELPKNVEQNLMWITQLDSASLSAWNKISIDIIVHAQPQKSGSLIRLLTSLKKADYFSSSVPRLTIELPHDVDEATKRFLAEFEWPPRRGQHQSSLLTLRHRIPQRGLTPEESSIKFMESFWPTDPMFSHVLVLSPQVELSPLYFHYLKFSLLEYKYSWNRVGRRDILGISLDLPTTYLNDSTKFTPPTPNRESPSTFLWQAPNSNAALYFGDKWVELHDFVSRMMFAQHNLPPPATLGSNYVSKTYPSWLEYVLKLARARGYWTLYPHFESRDLLATIHTDLYTPPEEYVDQSDEATDFTANPADHLSLKDKEEPLIKSSLQTLLSDLPDELAEMQMIGWDGEEGIDHEERQFLAKEYRRVFRSEIGGCEFGVAEKERIPMLAGDLFC</sequence>
<dbReference type="PANTHER" id="PTHR33604">
    <property type="entry name" value="OSJNBA0004B13.7 PROTEIN"/>
    <property type="match status" value="1"/>
</dbReference>
<proteinExistence type="predicted"/>
<evidence type="ECO:0008006" key="3">
    <source>
        <dbReference type="Google" id="ProtNLM"/>
    </source>
</evidence>
<protein>
    <recommendedName>
        <fullName evidence="3">Glycosyltransferase 2</fullName>
    </recommendedName>
</protein>
<accession>A0A8A3PGL3</accession>
<keyword evidence="2" id="KW-1185">Reference proteome</keyword>
<organism evidence="1 2">
    <name type="scientific">Monilinia vaccinii-corymbosi</name>
    <dbReference type="NCBI Taxonomy" id="61207"/>
    <lineage>
        <taxon>Eukaryota</taxon>
        <taxon>Fungi</taxon>
        <taxon>Dikarya</taxon>
        <taxon>Ascomycota</taxon>
        <taxon>Pezizomycotina</taxon>
        <taxon>Leotiomycetes</taxon>
        <taxon>Helotiales</taxon>
        <taxon>Sclerotiniaceae</taxon>
        <taxon>Monilinia</taxon>
    </lineage>
</organism>